<dbReference type="EMBL" id="JAAMOD010000030">
    <property type="protein sequence ID" value="KAF5246266.1"/>
    <property type="molecule type" value="Genomic_DNA"/>
</dbReference>
<reference evidence="3 4" key="1">
    <citation type="submission" date="2020-02" db="EMBL/GenBank/DDBJ databases">
        <title>Identification and distribution of gene clusters putatively required for synthesis of sphingolipid metabolism inhibitors in phylogenetically diverse species of the filamentous fungus Fusarium.</title>
        <authorList>
            <person name="Kim H.-S."/>
            <person name="Busman M."/>
            <person name="Brown D.W."/>
            <person name="Divon H."/>
            <person name="Uhlig S."/>
            <person name="Proctor R.H."/>
        </authorList>
    </citation>
    <scope>NUCLEOTIDE SEQUENCE [LARGE SCALE GENOMIC DNA]</scope>
    <source>
        <strain evidence="3 4">NRRL 2903</strain>
    </source>
</reference>
<gene>
    <name evidence="3" type="ORF">FAUST_1383</name>
</gene>
<dbReference type="Proteomes" id="UP000537989">
    <property type="component" value="Unassembled WGS sequence"/>
</dbReference>
<feature type="signal peptide" evidence="2">
    <location>
        <begin position="1"/>
        <end position="21"/>
    </location>
</feature>
<evidence type="ECO:0000313" key="4">
    <source>
        <dbReference type="Proteomes" id="UP000537989"/>
    </source>
</evidence>
<evidence type="ECO:0000256" key="1">
    <source>
        <dbReference type="SAM" id="MobiDB-lite"/>
    </source>
</evidence>
<evidence type="ECO:0008006" key="5">
    <source>
        <dbReference type="Google" id="ProtNLM"/>
    </source>
</evidence>
<organism evidence="3 4">
    <name type="scientific">Fusarium austroamericanum</name>
    <dbReference type="NCBI Taxonomy" id="282268"/>
    <lineage>
        <taxon>Eukaryota</taxon>
        <taxon>Fungi</taxon>
        <taxon>Dikarya</taxon>
        <taxon>Ascomycota</taxon>
        <taxon>Pezizomycotina</taxon>
        <taxon>Sordariomycetes</taxon>
        <taxon>Hypocreomycetidae</taxon>
        <taxon>Hypocreales</taxon>
        <taxon>Nectriaceae</taxon>
        <taxon>Fusarium</taxon>
    </lineage>
</organism>
<name>A0AAN6C8R8_FUSAU</name>
<evidence type="ECO:0000256" key="2">
    <source>
        <dbReference type="SAM" id="SignalP"/>
    </source>
</evidence>
<accession>A0AAN6C8R8</accession>
<sequence length="318" mass="33386">MVSSTFLTGALVVSVLNTVLAGPCRPSSQTAVSSELVLPTSTFLQSLPLTTSASQDLTTETLDTQDTTATTSALSMSLVTETLQDTTDISDSIVTETDTFTAESTGTTTHDTAEATTTGGSETTTEIISAITTAATESTTITMSDTAVDTTESTTESSLPPVPTSFKMVAQSETEGELVMYTDGRQILASAGPFPASWSSSITYDHETGYLRAGSNPLCVMYEPSGRLAALGNCKSVVEGEYRHLTCDPPSNAGLVCNIPAMRCDNGGCTDLGEIWNRFYLLGWDEGMWIIVIGADDLSTSDAPAQGIRPISMAIETV</sequence>
<keyword evidence="4" id="KW-1185">Reference proteome</keyword>
<feature type="region of interest" description="Disordered" evidence="1">
    <location>
        <begin position="101"/>
        <end position="121"/>
    </location>
</feature>
<evidence type="ECO:0000313" key="3">
    <source>
        <dbReference type="EMBL" id="KAF5246266.1"/>
    </source>
</evidence>
<dbReference type="AlphaFoldDB" id="A0AAN6C8R8"/>
<proteinExistence type="predicted"/>
<comment type="caution">
    <text evidence="3">The sequence shown here is derived from an EMBL/GenBank/DDBJ whole genome shotgun (WGS) entry which is preliminary data.</text>
</comment>
<protein>
    <recommendedName>
        <fullName evidence="5">Cyanovirin-N domain-containing protein</fullName>
    </recommendedName>
</protein>
<feature type="chain" id="PRO_5042866425" description="Cyanovirin-N domain-containing protein" evidence="2">
    <location>
        <begin position="22"/>
        <end position="318"/>
    </location>
</feature>
<keyword evidence="2" id="KW-0732">Signal</keyword>